<evidence type="ECO:0000256" key="1">
    <source>
        <dbReference type="SAM" id="MobiDB-lite"/>
    </source>
</evidence>
<dbReference type="STRING" id="200378.SAMN05216553_107171"/>
<protein>
    <submittedName>
        <fullName evidence="2">Uncharacterized protein</fullName>
    </submittedName>
</protein>
<gene>
    <name evidence="2" type="ORF">SAMN05216553_107171</name>
</gene>
<feature type="region of interest" description="Disordered" evidence="1">
    <location>
        <begin position="113"/>
        <end position="139"/>
    </location>
</feature>
<dbReference type="AlphaFoldDB" id="A0A1G7TDJ2"/>
<feature type="compositionally biased region" description="Pro residues" evidence="1">
    <location>
        <begin position="127"/>
        <end position="139"/>
    </location>
</feature>
<evidence type="ECO:0000313" key="3">
    <source>
        <dbReference type="Proteomes" id="UP000199623"/>
    </source>
</evidence>
<sequence>METPADAVSAAVDAQGISFAGLPPRPHVLGRGLAIWGRVISDSVSRRRVLLAVAAAPLAVACTTESAPPPPPDPLSALAAQARADAALAKTLTTPAAAEIAKARETHATLLQAEVDRERPPLSSTAPPVPTAPPTPPDPLAALRTALDGAAREASVLVPSLPSYRAGLVGSVAAGCASLLEVLS</sequence>
<keyword evidence="3" id="KW-1185">Reference proteome</keyword>
<accession>A0A1G7TDJ2</accession>
<reference evidence="3" key="1">
    <citation type="submission" date="2016-10" db="EMBL/GenBank/DDBJ databases">
        <authorList>
            <person name="Varghese N."/>
            <person name="Submissions S."/>
        </authorList>
    </citation>
    <scope>NUCLEOTIDE SEQUENCE [LARGE SCALE GENOMIC DNA]</scope>
    <source>
        <strain evidence="3">CGMCC 4.3506</strain>
    </source>
</reference>
<name>A0A1G7TDJ2_9PSEU</name>
<dbReference type="EMBL" id="FNCC01000007">
    <property type="protein sequence ID" value="SDG33094.1"/>
    <property type="molecule type" value="Genomic_DNA"/>
</dbReference>
<evidence type="ECO:0000313" key="2">
    <source>
        <dbReference type="EMBL" id="SDG33094.1"/>
    </source>
</evidence>
<organism evidence="2 3">
    <name type="scientific">Lentzea fradiae</name>
    <dbReference type="NCBI Taxonomy" id="200378"/>
    <lineage>
        <taxon>Bacteria</taxon>
        <taxon>Bacillati</taxon>
        <taxon>Actinomycetota</taxon>
        <taxon>Actinomycetes</taxon>
        <taxon>Pseudonocardiales</taxon>
        <taxon>Pseudonocardiaceae</taxon>
        <taxon>Lentzea</taxon>
    </lineage>
</organism>
<dbReference type="Proteomes" id="UP000199623">
    <property type="component" value="Unassembled WGS sequence"/>
</dbReference>
<proteinExistence type="predicted"/>